<evidence type="ECO:0000256" key="1">
    <source>
        <dbReference type="ARBA" id="ARBA00022679"/>
    </source>
</evidence>
<name>A0A7K3WIU4_9ACTN</name>
<dbReference type="GO" id="GO:0016747">
    <property type="term" value="F:acyltransferase activity, transferring groups other than amino-acyl groups"/>
    <property type="evidence" value="ECO:0007669"/>
    <property type="project" value="InterPro"/>
</dbReference>
<evidence type="ECO:0000256" key="2">
    <source>
        <dbReference type="ARBA" id="ARBA00023315"/>
    </source>
</evidence>
<accession>A0A7K3WIU4</accession>
<proteinExistence type="predicted"/>
<comment type="caution">
    <text evidence="4">The sequence shown here is derived from an EMBL/GenBank/DDBJ whole genome shotgun (WGS) entry which is preliminary data.</text>
</comment>
<dbReference type="CDD" id="cd04301">
    <property type="entry name" value="NAT_SF"/>
    <property type="match status" value="1"/>
</dbReference>
<reference evidence="4 5" key="1">
    <citation type="submission" date="2020-02" db="EMBL/GenBank/DDBJ databases">
        <title>The whole genome sequence of CPCC 205119.</title>
        <authorList>
            <person name="Jiang Z."/>
        </authorList>
    </citation>
    <scope>NUCLEOTIDE SEQUENCE [LARGE SCALE GENOMIC DNA]</scope>
    <source>
        <strain evidence="4 5">CPCC 205119</strain>
    </source>
</reference>
<keyword evidence="5" id="KW-1185">Reference proteome</keyword>
<dbReference type="InterPro" id="IPR000182">
    <property type="entry name" value="GNAT_dom"/>
</dbReference>
<dbReference type="Proteomes" id="UP000470470">
    <property type="component" value="Unassembled WGS sequence"/>
</dbReference>
<dbReference type="Pfam" id="PF08445">
    <property type="entry name" value="FR47"/>
    <property type="match status" value="1"/>
</dbReference>
<dbReference type="InterPro" id="IPR016181">
    <property type="entry name" value="Acyl_CoA_acyltransferase"/>
</dbReference>
<keyword evidence="1 4" id="KW-0808">Transferase</keyword>
<dbReference type="Gene3D" id="3.40.630.30">
    <property type="match status" value="1"/>
</dbReference>
<dbReference type="InterPro" id="IPR013653">
    <property type="entry name" value="GCN5-like_dom"/>
</dbReference>
<dbReference type="EMBL" id="JAAGWK010000034">
    <property type="protein sequence ID" value="NEL56357.1"/>
    <property type="molecule type" value="Genomic_DNA"/>
</dbReference>
<dbReference type="InterPro" id="IPR050832">
    <property type="entry name" value="Bact_Acetyltransf"/>
</dbReference>
<evidence type="ECO:0000313" key="5">
    <source>
        <dbReference type="Proteomes" id="UP000470470"/>
    </source>
</evidence>
<gene>
    <name evidence="4" type="ORF">G1H19_20520</name>
</gene>
<keyword evidence="2" id="KW-0012">Acyltransferase</keyword>
<dbReference type="PROSITE" id="PS51186">
    <property type="entry name" value="GNAT"/>
    <property type="match status" value="1"/>
</dbReference>
<dbReference type="SUPFAM" id="SSF55729">
    <property type="entry name" value="Acyl-CoA N-acyltransferases (Nat)"/>
    <property type="match status" value="1"/>
</dbReference>
<protein>
    <submittedName>
        <fullName evidence="4">GNAT family N-acetyltransferase</fullName>
    </submittedName>
</protein>
<sequence length="245" mass="25856">MVRPDRRGGPVHPLDHAAWTSLTGPHAGFAVGSGTARRYRPDVSPFVAVSPDEIGPQGVSPAGWRDLVALLEPAETVVLFSWVPVADRLPAGLEVAAALPGLQMTAPPQQADRADPDAVELGSGDVDDMLDLVARTEPGPFLPRTRLLGRYLGVRIDGRLVAMAGERMHPPGWTEISAVCTDPAARGRGLAARLVGSVAAGIRARGERPLLHVSAANTPAVRLYEHLGFQRRGAGTFTALRRTGG</sequence>
<evidence type="ECO:0000259" key="3">
    <source>
        <dbReference type="PROSITE" id="PS51186"/>
    </source>
</evidence>
<dbReference type="AlphaFoldDB" id="A0A7K3WIU4"/>
<dbReference type="PANTHER" id="PTHR43877">
    <property type="entry name" value="AMINOALKYLPHOSPHONATE N-ACETYLTRANSFERASE-RELATED-RELATED"/>
    <property type="match status" value="1"/>
</dbReference>
<organism evidence="4 5">
    <name type="scientific">Goekera deserti</name>
    <dbReference type="NCBI Taxonomy" id="2497753"/>
    <lineage>
        <taxon>Bacteria</taxon>
        <taxon>Bacillati</taxon>
        <taxon>Actinomycetota</taxon>
        <taxon>Actinomycetes</taxon>
        <taxon>Geodermatophilales</taxon>
        <taxon>Geodermatophilaceae</taxon>
        <taxon>Goekera</taxon>
    </lineage>
</organism>
<evidence type="ECO:0000313" key="4">
    <source>
        <dbReference type="EMBL" id="NEL56357.1"/>
    </source>
</evidence>
<feature type="domain" description="N-acetyltransferase" evidence="3">
    <location>
        <begin position="116"/>
        <end position="245"/>
    </location>
</feature>